<dbReference type="AlphaFoldDB" id="A0A6C0G4Y9"/>
<accession>A0A6C0G4Y9</accession>
<keyword evidence="3" id="KW-1185">Reference proteome</keyword>
<dbReference type="RefSeq" id="WP_162356110.1">
    <property type="nucleotide sequence ID" value="NZ_CP048209.1"/>
</dbReference>
<keyword evidence="1" id="KW-0472">Membrane</keyword>
<name>A0A6C0G4Y9_9BACL</name>
<protein>
    <submittedName>
        <fullName evidence="2">YqzM family protein</fullName>
    </submittedName>
</protein>
<keyword evidence="1" id="KW-1133">Transmembrane helix</keyword>
<gene>
    <name evidence="2" type="ORF">GXP70_08875</name>
</gene>
<organism evidence="2 3">
    <name type="scientific">Paenibacillus lycopersici</name>
    <dbReference type="NCBI Taxonomy" id="2704462"/>
    <lineage>
        <taxon>Bacteria</taxon>
        <taxon>Bacillati</taxon>
        <taxon>Bacillota</taxon>
        <taxon>Bacilli</taxon>
        <taxon>Bacillales</taxon>
        <taxon>Paenibacillaceae</taxon>
        <taxon>Paenibacillus</taxon>
    </lineage>
</organism>
<reference evidence="2 3" key="1">
    <citation type="submission" date="2020-01" db="EMBL/GenBank/DDBJ databases">
        <title>Paenibacillus sp. nov., isolated from tomato rhizosphere.</title>
        <authorList>
            <person name="Weon H.-Y."/>
            <person name="Lee S.A."/>
        </authorList>
    </citation>
    <scope>NUCLEOTIDE SEQUENCE [LARGE SCALE GENOMIC DNA]</scope>
    <source>
        <strain evidence="2 3">12200R-189</strain>
    </source>
</reference>
<evidence type="ECO:0000256" key="1">
    <source>
        <dbReference type="SAM" id="Phobius"/>
    </source>
</evidence>
<evidence type="ECO:0000313" key="3">
    <source>
        <dbReference type="Proteomes" id="UP000476064"/>
    </source>
</evidence>
<sequence>MENVRDPREHVNEEPRDDLFDVAMGFGGFFGLLFVIFAVAVIIKFAIS</sequence>
<dbReference type="KEGG" id="plyc:GXP70_08875"/>
<feature type="transmembrane region" description="Helical" evidence="1">
    <location>
        <begin position="22"/>
        <end position="47"/>
    </location>
</feature>
<dbReference type="Proteomes" id="UP000476064">
    <property type="component" value="Chromosome"/>
</dbReference>
<proteinExistence type="predicted"/>
<dbReference type="EMBL" id="CP048209">
    <property type="protein sequence ID" value="QHT60045.1"/>
    <property type="molecule type" value="Genomic_DNA"/>
</dbReference>
<evidence type="ECO:0000313" key="2">
    <source>
        <dbReference type="EMBL" id="QHT60045.1"/>
    </source>
</evidence>
<keyword evidence="1" id="KW-0812">Transmembrane</keyword>